<keyword evidence="4" id="KW-1185">Reference proteome</keyword>
<sequence>MLRRLAVRPVLSAAARLAAAAALTLPRRQRVRQNAVQAAESPEVEV</sequence>
<name>A0A3G9G8G6_9NEIS</name>
<reference evidence="4" key="2">
    <citation type="journal article" date="2017" name="Biotechnol. Biofuels">
        <title>Evaluation of environmental bacterial communities as a factor affecting the growth of duckweed Lemna minor.</title>
        <authorList>
            <person name="Ishizawa H."/>
            <person name="Kuroda M."/>
            <person name="Morikawa M."/>
            <person name="Ike M."/>
        </authorList>
    </citation>
    <scope>NUCLEOTIDE SEQUENCE [LARGE SCALE GENOMIC DNA]</scope>
    <source>
        <strain evidence="4">H3</strain>
    </source>
</reference>
<dbReference type="EMBL" id="AP018823">
    <property type="protein sequence ID" value="BBF86480.1"/>
    <property type="molecule type" value="Genomic_DNA"/>
</dbReference>
<reference evidence="2 4" key="3">
    <citation type="journal article" date="2017" name="Genome Announc.">
        <title>Draft genome sequence of Aquitalea magnusonii strain H3, a plant growth-promoting bacterium of duckweed Lemna minor.</title>
        <authorList>
            <person name="Ishizawa H."/>
            <person name="Kuroda M."/>
            <person name="Ike M."/>
        </authorList>
    </citation>
    <scope>NUCLEOTIDE SEQUENCE [LARGE SCALE GENOMIC DNA]</scope>
    <source>
        <strain evidence="2 4">H3</strain>
    </source>
</reference>
<evidence type="ECO:0000313" key="4">
    <source>
        <dbReference type="Proteomes" id="UP000198290"/>
    </source>
</evidence>
<dbReference type="KEGG" id="amah:DLM_2879"/>
<dbReference type="AlphaFoldDB" id="A0A3G9G8G6"/>
<proteinExistence type="predicted"/>
<protein>
    <submittedName>
        <fullName evidence="2">Uncharacterized protein</fullName>
    </submittedName>
</protein>
<dbReference type="Proteomes" id="UP000198290">
    <property type="component" value="Chromosome"/>
</dbReference>
<evidence type="ECO:0000313" key="2">
    <source>
        <dbReference type="EMBL" id="BBF83804.1"/>
    </source>
</evidence>
<reference evidence="2" key="5">
    <citation type="journal article" date="2017" name="Plant Physiol. Biochem. 118">
        <title>Differential oxidative and antioxidative response of duckweed Lemna minor toward plant growth promoting/inhibiting bacteria.</title>
        <authorList>
            <person name="Ishizawa H."/>
            <person name="Kuroda M."/>
            <person name="Morikawa M."/>
            <person name="Ike M."/>
        </authorList>
    </citation>
    <scope>NUCLEOTIDE SEQUENCE [LARGE SCALE GENOMIC DNA]</scope>
    <source>
        <strain evidence="2">H3</strain>
    </source>
</reference>
<gene>
    <name evidence="2" type="ORF">DLM_0120</name>
    <name evidence="3" type="ORF">DLM_2879</name>
</gene>
<evidence type="ECO:0000256" key="1">
    <source>
        <dbReference type="SAM" id="SignalP"/>
    </source>
</evidence>
<reference evidence="4" key="4">
    <citation type="journal article" date="2017" name="Plant Physiol. Biochem.">
        <title>Differential oxidative and antioxidative response of duckweed Lemna minor toward plant growth promoting/inhibiting bacteria.</title>
        <authorList>
            <person name="Ishizawa H."/>
            <person name="Kuroda M."/>
            <person name="Morikawa M."/>
            <person name="Ike M."/>
        </authorList>
    </citation>
    <scope>NUCLEOTIDE SEQUENCE [LARGE SCALE GENOMIC DNA]</scope>
    <source>
        <strain evidence="4">H3</strain>
    </source>
</reference>
<evidence type="ECO:0000313" key="3">
    <source>
        <dbReference type="EMBL" id="BBF86480.1"/>
    </source>
</evidence>
<reference evidence="2" key="1">
    <citation type="journal article" date="2017" name="Biotechnol Biofuels 10">
        <title>Evaluation of environmental bacterial communities as a factor affecting the growth of duckweed Lemna minor.</title>
        <authorList>
            <person name="Ishizawa H."/>
            <person name="Kuroda M."/>
            <person name="Morikawa M."/>
            <person name="Ike M."/>
        </authorList>
    </citation>
    <scope>NUCLEOTIDE SEQUENCE [LARGE SCALE GENOMIC DNA]</scope>
    <source>
        <strain evidence="2">H3</strain>
    </source>
</reference>
<feature type="signal peptide" evidence="1">
    <location>
        <begin position="1"/>
        <end position="20"/>
    </location>
</feature>
<feature type="chain" id="PRO_5044594268" evidence="1">
    <location>
        <begin position="21"/>
        <end position="46"/>
    </location>
</feature>
<accession>A0A3G9G8G6</accession>
<keyword evidence="1" id="KW-0732">Signal</keyword>
<organism evidence="2 4">
    <name type="scientific">Aquitalea magnusonii</name>
    <dbReference type="NCBI Taxonomy" id="332411"/>
    <lineage>
        <taxon>Bacteria</taxon>
        <taxon>Pseudomonadati</taxon>
        <taxon>Pseudomonadota</taxon>
        <taxon>Betaproteobacteria</taxon>
        <taxon>Neisseriales</taxon>
        <taxon>Chromobacteriaceae</taxon>
        <taxon>Aquitalea</taxon>
    </lineage>
</organism>
<dbReference type="EMBL" id="AP018823">
    <property type="protein sequence ID" value="BBF83804.1"/>
    <property type="molecule type" value="Genomic_DNA"/>
</dbReference>
<dbReference type="KEGG" id="amah:DLM_0120"/>